<comment type="function">
    <text evidence="1">Plays a role in skin pigmentation by antagonizing the action of melanotropin alpha. Induces melanin concentration within the melanophores. May participate in the control of the hypothalamo-pituitary adrenal gland axis by inhibiting the release of ACTH.</text>
</comment>
<evidence type="ECO:0000256" key="2">
    <source>
        <dbReference type="ARBA" id="ARBA00022729"/>
    </source>
</evidence>
<keyword evidence="6" id="KW-1185">Reference proteome</keyword>
<dbReference type="PANTHER" id="PTHR12091:SF0">
    <property type="entry name" value="PRO-MCH"/>
    <property type="match status" value="1"/>
</dbReference>
<evidence type="ECO:0000313" key="6">
    <source>
        <dbReference type="Proteomes" id="UP000694523"/>
    </source>
</evidence>
<keyword evidence="3" id="KW-0527">Neuropeptide</keyword>
<dbReference type="PANTHER" id="PTHR12091">
    <property type="entry name" value="MELANIN-CONCENTRATING HORMONE"/>
    <property type="match status" value="1"/>
</dbReference>
<keyword evidence="2 4" id="KW-0732">Signal</keyword>
<evidence type="ECO:0008006" key="7">
    <source>
        <dbReference type="Google" id="ProtNLM"/>
    </source>
</evidence>
<dbReference type="InterPro" id="IPR005456">
    <property type="entry name" value="Prepro-melanin_conc_hormone"/>
</dbReference>
<dbReference type="Ensembl" id="ENSNMLT00000042992.1">
    <property type="protein sequence ID" value="ENSNMLP00000038625.1"/>
    <property type="gene ID" value="ENSNMLG00000023818.1"/>
</dbReference>
<evidence type="ECO:0000256" key="1">
    <source>
        <dbReference type="ARBA" id="ARBA00002122"/>
    </source>
</evidence>
<feature type="signal peptide" evidence="4">
    <location>
        <begin position="1"/>
        <end position="23"/>
    </location>
</feature>
<dbReference type="Ensembl" id="ENSNMLT00000005373.1">
    <property type="protein sequence ID" value="ENSNMLP00000004701.1"/>
    <property type="gene ID" value="ENSNMLG00000003435.1"/>
</dbReference>
<dbReference type="GO" id="GO:0007218">
    <property type="term" value="P:neuropeptide signaling pathway"/>
    <property type="evidence" value="ECO:0007669"/>
    <property type="project" value="UniProtKB-KW"/>
</dbReference>
<organism evidence="5 6">
    <name type="scientific">Neogobius melanostomus</name>
    <name type="common">round goby</name>
    <dbReference type="NCBI Taxonomy" id="47308"/>
    <lineage>
        <taxon>Eukaryota</taxon>
        <taxon>Metazoa</taxon>
        <taxon>Chordata</taxon>
        <taxon>Craniata</taxon>
        <taxon>Vertebrata</taxon>
        <taxon>Euteleostomi</taxon>
        <taxon>Actinopterygii</taxon>
        <taxon>Neopterygii</taxon>
        <taxon>Teleostei</taxon>
        <taxon>Neoteleostei</taxon>
        <taxon>Acanthomorphata</taxon>
        <taxon>Gobiaria</taxon>
        <taxon>Gobiiformes</taxon>
        <taxon>Gobioidei</taxon>
        <taxon>Gobiidae</taxon>
        <taxon>Benthophilinae</taxon>
        <taxon>Neogobiini</taxon>
        <taxon>Neogobius</taxon>
    </lineage>
</organism>
<proteinExistence type="predicted"/>
<evidence type="ECO:0000256" key="4">
    <source>
        <dbReference type="SAM" id="SignalP"/>
    </source>
</evidence>
<feature type="chain" id="PRO_5044681658" description="Melanin-concentrating hormone" evidence="4">
    <location>
        <begin position="24"/>
        <end position="123"/>
    </location>
</feature>
<reference evidence="5" key="1">
    <citation type="submission" date="2025-05" db="UniProtKB">
        <authorList>
            <consortium name="Ensembl"/>
        </authorList>
    </citation>
    <scope>IDENTIFICATION</scope>
</reference>
<accession>A0A8C6SFM9</accession>
<sequence>MKAWSRSSVLVAALILECCAAFAAVPLSKGDDGSLEQDALASLLSDEMPDGSLSEAEVSVSARPRQPRVIVVADPGLWRALHSGTGLFKRRAEEEHQDPNIPILRRDTMRCMVGRVYRPCWEV</sequence>
<evidence type="ECO:0000256" key="3">
    <source>
        <dbReference type="ARBA" id="ARBA00023320"/>
    </source>
</evidence>
<evidence type="ECO:0000313" key="5">
    <source>
        <dbReference type="Ensembl" id="ENSNMLP00000004701.1"/>
    </source>
</evidence>
<dbReference type="GO" id="GO:0030354">
    <property type="term" value="F:melanin-concentrating hormone activity"/>
    <property type="evidence" value="ECO:0007669"/>
    <property type="project" value="InterPro"/>
</dbReference>
<name>A0A8C6SFM9_9GOBI</name>
<dbReference type="Proteomes" id="UP000694523">
    <property type="component" value="Unplaced"/>
</dbReference>
<protein>
    <recommendedName>
        <fullName evidence="7">Melanin-concentrating hormone</fullName>
    </recommendedName>
</protein>
<dbReference type="GO" id="GO:0045202">
    <property type="term" value="C:synapse"/>
    <property type="evidence" value="ECO:0007669"/>
    <property type="project" value="GOC"/>
</dbReference>
<dbReference type="Pfam" id="PF05824">
    <property type="entry name" value="Pro-MCH"/>
    <property type="match status" value="1"/>
</dbReference>
<dbReference type="AlphaFoldDB" id="A0A8C6SFM9"/>
<dbReference type="GO" id="GO:0031777">
    <property type="term" value="F:type 1 melanin-concentrating hormone receptor binding"/>
    <property type="evidence" value="ECO:0007669"/>
    <property type="project" value="TreeGrafter"/>
</dbReference>
<dbReference type="GO" id="GO:0007268">
    <property type="term" value="P:chemical synaptic transmission"/>
    <property type="evidence" value="ECO:0007669"/>
    <property type="project" value="InterPro"/>
</dbReference>